<evidence type="ECO:0008006" key="3">
    <source>
        <dbReference type="Google" id="ProtNLM"/>
    </source>
</evidence>
<sequence>MLDNVGPAARVVVAWKDRGRLRMTGPLGDLLAAGCAALPLDGRVGLVPVPTAPSQVRRRGADPVRLLAERAAQRLTEVGADAVAHPLLRRVRRTRDQVGLAAADRRANVAGAFAAERDALDACVRVGVREVVVVDDVLTSGASAREALRALRSAGVRPAGVVVVAHTPVPVRGPSEK</sequence>
<dbReference type="InterPro" id="IPR029057">
    <property type="entry name" value="PRTase-like"/>
</dbReference>
<protein>
    <recommendedName>
        <fullName evidence="3">ComF family protein</fullName>
    </recommendedName>
</protein>
<dbReference type="Gene3D" id="3.40.50.2020">
    <property type="match status" value="1"/>
</dbReference>
<keyword evidence="2" id="KW-1185">Reference proteome</keyword>
<dbReference type="PANTHER" id="PTHR47505:SF1">
    <property type="entry name" value="DNA UTILIZATION PROTEIN YHGH"/>
    <property type="match status" value="1"/>
</dbReference>
<dbReference type="SUPFAM" id="SSF53271">
    <property type="entry name" value="PRTase-like"/>
    <property type="match status" value="1"/>
</dbReference>
<reference evidence="1 2" key="1">
    <citation type="journal article" date="2019" name="Int. J. Syst. Evol. Microbiol.">
        <title>The Global Catalogue of Microorganisms (GCM) 10K type strain sequencing project: providing services to taxonomists for standard genome sequencing and annotation.</title>
        <authorList>
            <consortium name="The Broad Institute Genomics Platform"/>
            <consortium name="The Broad Institute Genome Sequencing Center for Infectious Disease"/>
            <person name="Wu L."/>
            <person name="Ma J."/>
        </authorList>
    </citation>
    <scope>NUCLEOTIDE SEQUENCE [LARGE SCALE GENOMIC DNA]</scope>
    <source>
        <strain evidence="1 2">JCM 13518</strain>
    </source>
</reference>
<dbReference type="PANTHER" id="PTHR47505">
    <property type="entry name" value="DNA UTILIZATION PROTEIN YHGH"/>
    <property type="match status" value="1"/>
</dbReference>
<proteinExistence type="predicted"/>
<comment type="caution">
    <text evidence="1">The sequence shown here is derived from an EMBL/GenBank/DDBJ whole genome shotgun (WGS) entry which is preliminary data.</text>
</comment>
<accession>A0ABN2JRS0</accession>
<dbReference type="InterPro" id="IPR051910">
    <property type="entry name" value="ComF/GntX_DNA_util-trans"/>
</dbReference>
<evidence type="ECO:0000313" key="2">
    <source>
        <dbReference type="Proteomes" id="UP001501057"/>
    </source>
</evidence>
<name>A0ABN2JRS0_9ACTN</name>
<organism evidence="1 2">
    <name type="scientific">Aeromicrobium alkaliterrae</name>
    <dbReference type="NCBI Taxonomy" id="302168"/>
    <lineage>
        <taxon>Bacteria</taxon>
        <taxon>Bacillati</taxon>
        <taxon>Actinomycetota</taxon>
        <taxon>Actinomycetes</taxon>
        <taxon>Propionibacteriales</taxon>
        <taxon>Nocardioidaceae</taxon>
        <taxon>Aeromicrobium</taxon>
    </lineage>
</organism>
<dbReference type="Proteomes" id="UP001501057">
    <property type="component" value="Unassembled WGS sequence"/>
</dbReference>
<gene>
    <name evidence="1" type="ORF">GCM10009710_16430</name>
</gene>
<evidence type="ECO:0000313" key="1">
    <source>
        <dbReference type="EMBL" id="GAA1736847.1"/>
    </source>
</evidence>
<dbReference type="EMBL" id="BAAAME010000004">
    <property type="protein sequence ID" value="GAA1736847.1"/>
    <property type="molecule type" value="Genomic_DNA"/>
</dbReference>